<proteinExistence type="predicted"/>
<feature type="chain" id="PRO_5042470892" evidence="1">
    <location>
        <begin position="22"/>
        <end position="314"/>
    </location>
</feature>
<organism evidence="2 3">
    <name type="scientific">Delftia acidovorans</name>
    <name type="common">Pseudomonas acidovorans</name>
    <name type="synonym">Comamonas acidovorans</name>
    <dbReference type="NCBI Taxonomy" id="80866"/>
    <lineage>
        <taxon>Bacteria</taxon>
        <taxon>Pseudomonadati</taxon>
        <taxon>Pseudomonadota</taxon>
        <taxon>Betaproteobacteria</taxon>
        <taxon>Burkholderiales</taxon>
        <taxon>Comamonadaceae</taxon>
        <taxon>Delftia</taxon>
    </lineage>
</organism>
<keyword evidence="1" id="KW-0732">Signal</keyword>
<gene>
    <name evidence="2" type="ORF">SGN30_32250</name>
</gene>
<evidence type="ECO:0000313" key="3">
    <source>
        <dbReference type="Proteomes" id="UP001287445"/>
    </source>
</evidence>
<sequence>MRNSIISLSFPLCIFSSSVIAADQTVFWATFNEPLSTRMSGESGSANSPGKVVIDTWGLGVLNKKPNWEVGEFTGMFLTPAEKSTAELAVNTDWVGSSAVQGSGNNFALQLHTWSSGSSNYRFNTKAIFYRWTAPNQISPWNTSYYPNGTQLCTGIFAAVPGSYTGDGSANYGGVDLKFVDTYSGQSLVVSGHYYHSLGIGEDANHDTLTGWSQIISHFGSQNYIKSSLGSSTGKTMPWSNFEWFGYCVGRPEIDKAINAIKARFTDKSIDLQADRLRFDFALAGSEIYTGPNDIHNGWMAVKFKDWTVYTKTP</sequence>
<dbReference type="AlphaFoldDB" id="A0AAJ2R6P0"/>
<feature type="signal peptide" evidence="1">
    <location>
        <begin position="1"/>
        <end position="21"/>
    </location>
</feature>
<dbReference type="Proteomes" id="UP001287445">
    <property type="component" value="Unassembled WGS sequence"/>
</dbReference>
<evidence type="ECO:0000313" key="2">
    <source>
        <dbReference type="EMBL" id="MDX4958118.1"/>
    </source>
</evidence>
<comment type="caution">
    <text evidence="2">The sequence shown here is derived from an EMBL/GenBank/DDBJ whole genome shotgun (WGS) entry which is preliminary data.</text>
</comment>
<reference evidence="2" key="1">
    <citation type="submission" date="2023-11" db="EMBL/GenBank/DDBJ databases">
        <title>Identification and selenium tolerance of Delftia acidovorans R3-25.</title>
        <authorList>
            <person name="Zhang S."/>
            <person name="Liu Y."/>
            <person name="Guo Y."/>
        </authorList>
    </citation>
    <scope>NUCLEOTIDE SEQUENCE</scope>
    <source>
        <strain evidence="2">R3-25</strain>
    </source>
</reference>
<dbReference type="RefSeq" id="WP_319077137.1">
    <property type="nucleotide sequence ID" value="NZ_JAWWMZ010000025.1"/>
</dbReference>
<evidence type="ECO:0000256" key="1">
    <source>
        <dbReference type="SAM" id="SignalP"/>
    </source>
</evidence>
<accession>A0AAJ2R6P0</accession>
<name>A0AAJ2R6P0_DELAC</name>
<protein>
    <submittedName>
        <fullName evidence="2">Uncharacterized protein</fullName>
    </submittedName>
</protein>
<dbReference type="EMBL" id="JAWWMZ010000025">
    <property type="protein sequence ID" value="MDX4958118.1"/>
    <property type="molecule type" value="Genomic_DNA"/>
</dbReference>